<dbReference type="EMBL" id="WOBO01000005">
    <property type="protein sequence ID" value="MUK45118.1"/>
    <property type="molecule type" value="Genomic_DNA"/>
</dbReference>
<comment type="caution">
    <text evidence="2">The sequence shown here is derived from an EMBL/GenBank/DDBJ whole genome shotgun (WGS) entry which is preliminary data.</text>
</comment>
<feature type="transmembrane region" description="Helical" evidence="1">
    <location>
        <begin position="98"/>
        <end position="116"/>
    </location>
</feature>
<organism evidence="2 3">
    <name type="scientific">Aliivibrio fischeri</name>
    <name type="common">Vibrio fischeri</name>
    <dbReference type="NCBI Taxonomy" id="668"/>
    <lineage>
        <taxon>Bacteria</taxon>
        <taxon>Pseudomonadati</taxon>
        <taxon>Pseudomonadota</taxon>
        <taxon>Gammaproteobacteria</taxon>
        <taxon>Vibrionales</taxon>
        <taxon>Vibrionaceae</taxon>
        <taxon>Aliivibrio</taxon>
    </lineage>
</organism>
<feature type="transmembrane region" description="Helical" evidence="1">
    <location>
        <begin position="28"/>
        <end position="47"/>
    </location>
</feature>
<evidence type="ECO:0000313" key="2">
    <source>
        <dbReference type="EMBL" id="MUK45118.1"/>
    </source>
</evidence>
<keyword evidence="1" id="KW-1133">Transmembrane helix</keyword>
<evidence type="ECO:0000313" key="3">
    <source>
        <dbReference type="Proteomes" id="UP000435323"/>
    </source>
</evidence>
<protein>
    <submittedName>
        <fullName evidence="2">Uncharacterized protein</fullName>
    </submittedName>
</protein>
<proteinExistence type="predicted"/>
<name>A0A6N3YXC0_ALIFS</name>
<evidence type="ECO:0000256" key="1">
    <source>
        <dbReference type="SAM" id="Phobius"/>
    </source>
</evidence>
<reference evidence="2 3" key="1">
    <citation type="submission" date="2019-11" db="EMBL/GenBank/DDBJ databases">
        <title>Using colonization assays and comparative genomics to discover symbiosis behaviors and factors in Vibrio fischeri.</title>
        <authorList>
            <person name="Bongrand C."/>
            <person name="Moriano-Gutierrez S."/>
            <person name="Arevalo P."/>
            <person name="Mcfall-Ngai M."/>
            <person name="Visick K."/>
            <person name="Polz M.F."/>
            <person name="Ruby E.G."/>
        </authorList>
    </citation>
    <scope>NUCLEOTIDE SEQUENCE [LARGE SCALE GENOMIC DNA]</scope>
    <source>
        <strain evidence="3">emors.3.2</strain>
    </source>
</reference>
<sequence length="139" mass="16085">MTMFLLGVSLLLVMPLIMFEYSFSLSELDLIETLFIVFLVVFIYQYGKRCRQIDAPLVRKIITPWVHQAHIFLVFYSLTLISAPLLELNLRELERMPLLDLFGYILMAGTFGYSYYRIGLFAKKTVETVEVITTEGAVE</sequence>
<feature type="transmembrane region" description="Helical" evidence="1">
    <location>
        <begin position="68"/>
        <end position="86"/>
    </location>
</feature>
<keyword evidence="1" id="KW-0472">Membrane</keyword>
<dbReference type="AlphaFoldDB" id="A0A6N3YXC0"/>
<gene>
    <name evidence="2" type="ORF">GNP77_06950</name>
</gene>
<dbReference type="Proteomes" id="UP000435323">
    <property type="component" value="Unassembled WGS sequence"/>
</dbReference>
<dbReference type="RefSeq" id="WP_155657599.1">
    <property type="nucleotide sequence ID" value="NZ_WOBO01000005.1"/>
</dbReference>
<accession>A0A6N3YXC0</accession>
<keyword evidence="1" id="KW-0812">Transmembrane</keyword>